<dbReference type="Proteomes" id="UP001175000">
    <property type="component" value="Unassembled WGS sequence"/>
</dbReference>
<proteinExistence type="predicted"/>
<evidence type="ECO:0000313" key="1">
    <source>
        <dbReference type="EMBL" id="KAK0609390.1"/>
    </source>
</evidence>
<dbReference type="AlphaFoldDB" id="A0AA39U272"/>
<gene>
    <name evidence="1" type="ORF">B0T14DRAFT_343139</name>
</gene>
<dbReference type="EMBL" id="JAULSU010000008">
    <property type="protein sequence ID" value="KAK0609390.1"/>
    <property type="molecule type" value="Genomic_DNA"/>
</dbReference>
<comment type="caution">
    <text evidence="1">The sequence shown here is derived from an EMBL/GenBank/DDBJ whole genome shotgun (WGS) entry which is preliminary data.</text>
</comment>
<keyword evidence="2" id="KW-1185">Reference proteome</keyword>
<sequence length="92" mass="10265">MDLTERCHEISKLPLDHFLTDVCAEVARFLIIAWTYQVTIMKWPGEARLDYPFETRNGKTTRLMDVESIKDVCALGGYSTGHGEGMGVGVTA</sequence>
<accession>A0AA39U272</accession>
<protein>
    <submittedName>
        <fullName evidence="1">Uncharacterized protein</fullName>
    </submittedName>
</protein>
<organism evidence="1 2">
    <name type="scientific">Immersiella caudata</name>
    <dbReference type="NCBI Taxonomy" id="314043"/>
    <lineage>
        <taxon>Eukaryota</taxon>
        <taxon>Fungi</taxon>
        <taxon>Dikarya</taxon>
        <taxon>Ascomycota</taxon>
        <taxon>Pezizomycotina</taxon>
        <taxon>Sordariomycetes</taxon>
        <taxon>Sordariomycetidae</taxon>
        <taxon>Sordariales</taxon>
        <taxon>Lasiosphaeriaceae</taxon>
        <taxon>Immersiella</taxon>
    </lineage>
</organism>
<evidence type="ECO:0000313" key="2">
    <source>
        <dbReference type="Proteomes" id="UP001175000"/>
    </source>
</evidence>
<name>A0AA39U272_9PEZI</name>
<reference evidence="1" key="1">
    <citation type="submission" date="2023-06" db="EMBL/GenBank/DDBJ databases">
        <title>Genome-scale phylogeny and comparative genomics of the fungal order Sordariales.</title>
        <authorList>
            <consortium name="Lawrence Berkeley National Laboratory"/>
            <person name="Hensen N."/>
            <person name="Bonometti L."/>
            <person name="Westerberg I."/>
            <person name="Brannstrom I.O."/>
            <person name="Guillou S."/>
            <person name="Cros-Aarteil S."/>
            <person name="Calhoun S."/>
            <person name="Haridas S."/>
            <person name="Kuo A."/>
            <person name="Mondo S."/>
            <person name="Pangilinan J."/>
            <person name="Riley R."/>
            <person name="Labutti K."/>
            <person name="Andreopoulos B."/>
            <person name="Lipzen A."/>
            <person name="Chen C."/>
            <person name="Yanf M."/>
            <person name="Daum C."/>
            <person name="Ng V."/>
            <person name="Clum A."/>
            <person name="Steindorff A."/>
            <person name="Ohm R."/>
            <person name="Martin F."/>
            <person name="Silar P."/>
            <person name="Natvig D."/>
            <person name="Lalanne C."/>
            <person name="Gautier V."/>
            <person name="Ament-Velasquez S.L."/>
            <person name="Kruys A."/>
            <person name="Hutchinson M.I."/>
            <person name="Powell A.J."/>
            <person name="Barry K."/>
            <person name="Miller A.N."/>
            <person name="Grigoriev I.V."/>
            <person name="Debuchy R."/>
            <person name="Gladieux P."/>
            <person name="Thoren M.H."/>
            <person name="Johannesson H."/>
        </authorList>
    </citation>
    <scope>NUCLEOTIDE SEQUENCE</scope>
    <source>
        <strain evidence="1">CBS 606.72</strain>
    </source>
</reference>